<organism evidence="1 2">
    <name type="scientific">Gossypium australe</name>
    <dbReference type="NCBI Taxonomy" id="47621"/>
    <lineage>
        <taxon>Eukaryota</taxon>
        <taxon>Viridiplantae</taxon>
        <taxon>Streptophyta</taxon>
        <taxon>Embryophyta</taxon>
        <taxon>Tracheophyta</taxon>
        <taxon>Spermatophyta</taxon>
        <taxon>Magnoliopsida</taxon>
        <taxon>eudicotyledons</taxon>
        <taxon>Gunneridae</taxon>
        <taxon>Pentapetalae</taxon>
        <taxon>rosids</taxon>
        <taxon>malvids</taxon>
        <taxon>Malvales</taxon>
        <taxon>Malvaceae</taxon>
        <taxon>Malvoideae</taxon>
        <taxon>Gossypium</taxon>
    </lineage>
</organism>
<keyword evidence="1" id="KW-0548">Nucleotidyltransferase</keyword>
<gene>
    <name evidence="1" type="ORF">EPI10_015038</name>
</gene>
<evidence type="ECO:0000313" key="2">
    <source>
        <dbReference type="Proteomes" id="UP000325315"/>
    </source>
</evidence>
<name>A0A5B6VJ35_9ROSI</name>
<keyword evidence="1" id="KW-0808">Transferase</keyword>
<dbReference type="AlphaFoldDB" id="A0A5B6VJ35"/>
<proteinExistence type="predicted"/>
<sequence length="59" mass="7114">MWRFWWQNLKSNKGWKLINNPTCLFAQVMKARYYPQGDFMGANLGSYPFFTWCSIWGAR</sequence>
<keyword evidence="2" id="KW-1185">Reference proteome</keyword>
<keyword evidence="1" id="KW-0695">RNA-directed DNA polymerase</keyword>
<dbReference type="GO" id="GO:0003964">
    <property type="term" value="F:RNA-directed DNA polymerase activity"/>
    <property type="evidence" value="ECO:0007669"/>
    <property type="project" value="UniProtKB-KW"/>
</dbReference>
<dbReference type="Proteomes" id="UP000325315">
    <property type="component" value="Unassembled WGS sequence"/>
</dbReference>
<evidence type="ECO:0000313" key="1">
    <source>
        <dbReference type="EMBL" id="KAA3469230.1"/>
    </source>
</evidence>
<accession>A0A5B6VJ35</accession>
<comment type="caution">
    <text evidence="1">The sequence shown here is derived from an EMBL/GenBank/DDBJ whole genome shotgun (WGS) entry which is preliminary data.</text>
</comment>
<dbReference type="EMBL" id="SMMG02000006">
    <property type="protein sequence ID" value="KAA3469230.1"/>
    <property type="molecule type" value="Genomic_DNA"/>
</dbReference>
<protein>
    <submittedName>
        <fullName evidence="1">RNA-directed DNA polymerase reverse transcriptase family protein</fullName>
    </submittedName>
</protein>
<dbReference type="OrthoDB" id="1742963at2759"/>
<reference evidence="2" key="1">
    <citation type="journal article" date="2019" name="Plant Biotechnol. J.">
        <title>Genome sequencing of the Australian wild diploid species Gossypium australe highlights disease resistance and delayed gland morphogenesis.</title>
        <authorList>
            <person name="Cai Y."/>
            <person name="Cai X."/>
            <person name="Wang Q."/>
            <person name="Wang P."/>
            <person name="Zhang Y."/>
            <person name="Cai C."/>
            <person name="Xu Y."/>
            <person name="Wang K."/>
            <person name="Zhou Z."/>
            <person name="Wang C."/>
            <person name="Geng S."/>
            <person name="Li B."/>
            <person name="Dong Q."/>
            <person name="Hou Y."/>
            <person name="Wang H."/>
            <person name="Ai P."/>
            <person name="Liu Z."/>
            <person name="Yi F."/>
            <person name="Sun M."/>
            <person name="An G."/>
            <person name="Cheng J."/>
            <person name="Zhang Y."/>
            <person name="Shi Q."/>
            <person name="Xie Y."/>
            <person name="Shi X."/>
            <person name="Chang Y."/>
            <person name="Huang F."/>
            <person name="Chen Y."/>
            <person name="Hong S."/>
            <person name="Mi L."/>
            <person name="Sun Q."/>
            <person name="Zhang L."/>
            <person name="Zhou B."/>
            <person name="Peng R."/>
            <person name="Zhang X."/>
            <person name="Liu F."/>
        </authorList>
    </citation>
    <scope>NUCLEOTIDE SEQUENCE [LARGE SCALE GENOMIC DNA]</scope>
    <source>
        <strain evidence="2">cv. PA1801</strain>
    </source>
</reference>